<sequence length="289" mass="34132">MVKLKEESFILNKDFGMTPIKCLKSSYSQNQVFFVEQSSRYTIINNENKGIIVLDDDWNEVKRIYIGEDILLPEIIYVDFSRNRLVLVLEETYCFIDIDNEFVKLIPTPQEFKTVRFKALYHFTDDAVYMNTSKGILFWSLKDFTVQLVADVRNTDKLFNWFYTQSKDKHSYFHKGVLAYFDSNKITIIDFMKKVEINDFVDIDCFDIATTTRYCLAVAEDKLQLIKLDNDDKSKLISFKYPLYGACTVFFEQDDELHLILLRWNDLEATSILEEYVIDFDKLPDHVVI</sequence>
<dbReference type="Proteomes" id="UP000238899">
    <property type="component" value="Unassembled WGS sequence"/>
</dbReference>
<evidence type="ECO:0000313" key="1">
    <source>
        <dbReference type="EMBL" id="PQL57259.1"/>
    </source>
</evidence>
<proteinExistence type="predicted"/>
<accession>A0ABX5C1R0</accession>
<comment type="caution">
    <text evidence="1">The sequence shown here is derived from an EMBL/GenBank/DDBJ whole genome shotgun (WGS) entry which is preliminary data.</text>
</comment>
<name>A0ABX5C1R0_9FIRM</name>
<organism evidence="1 2">
    <name type="scientific">Veillonella infantium</name>
    <dbReference type="NCBI Taxonomy" id="1911679"/>
    <lineage>
        <taxon>Bacteria</taxon>
        <taxon>Bacillati</taxon>
        <taxon>Bacillota</taxon>
        <taxon>Negativicutes</taxon>
        <taxon>Veillonellales</taxon>
        <taxon>Veillonellaceae</taxon>
        <taxon>Veillonella</taxon>
    </lineage>
</organism>
<keyword evidence="2" id="KW-1185">Reference proteome</keyword>
<dbReference type="EMBL" id="PPDD01000012">
    <property type="protein sequence ID" value="PQL57259.1"/>
    <property type="molecule type" value="Genomic_DNA"/>
</dbReference>
<gene>
    <name evidence="1" type="ORF">VCHSUH03_07345</name>
</gene>
<reference evidence="1 2" key="1">
    <citation type="journal article" date="2018" name="Int. J. Syst. Evol. Microbiol.">
        <title>Veillonella infantium sp. nov., an anaerobic, Gram-stain-negative coccus isolated from tongue biofilm of a Thai child.</title>
        <authorList>
            <person name="Mashima I."/>
            <person name="Liao Y.C."/>
            <person name="Miyakawa H."/>
            <person name="Theodorea C.F."/>
            <person name="Thawboon B."/>
            <person name="Thaweboon S."/>
            <person name="Scannapieco F.A."/>
            <person name="Nakazawa F."/>
        </authorList>
    </citation>
    <scope>NUCLEOTIDE SEQUENCE [LARGE SCALE GENOMIC DNA]</scope>
    <source>
        <strain evidence="1 2">T11011-4</strain>
    </source>
</reference>
<protein>
    <submittedName>
        <fullName evidence="1">Uncharacterized protein</fullName>
    </submittedName>
</protein>
<evidence type="ECO:0000313" key="2">
    <source>
        <dbReference type="Proteomes" id="UP000238899"/>
    </source>
</evidence>
<dbReference type="RefSeq" id="WP_105094550.1">
    <property type="nucleotide sequence ID" value="NZ_PPDD01000012.1"/>
</dbReference>